<protein>
    <submittedName>
        <fullName evidence="1">Uncharacterized protein</fullName>
    </submittedName>
</protein>
<dbReference type="KEGG" id="qsa:O6P43_013491"/>
<dbReference type="EMBL" id="JARAOO010000006">
    <property type="protein sequence ID" value="KAJ7963551.1"/>
    <property type="molecule type" value="Genomic_DNA"/>
</dbReference>
<keyword evidence="2" id="KW-1185">Reference proteome</keyword>
<evidence type="ECO:0000313" key="2">
    <source>
        <dbReference type="Proteomes" id="UP001163823"/>
    </source>
</evidence>
<gene>
    <name evidence="1" type="ORF">O6P43_013491</name>
</gene>
<reference evidence="1" key="1">
    <citation type="journal article" date="2023" name="Science">
        <title>Elucidation of the pathway for biosynthesis of saponin adjuvants from the soapbark tree.</title>
        <authorList>
            <person name="Reed J."/>
            <person name="Orme A."/>
            <person name="El-Demerdash A."/>
            <person name="Owen C."/>
            <person name="Martin L.B.B."/>
            <person name="Misra R.C."/>
            <person name="Kikuchi S."/>
            <person name="Rejzek M."/>
            <person name="Martin A.C."/>
            <person name="Harkess A."/>
            <person name="Leebens-Mack J."/>
            <person name="Louveau T."/>
            <person name="Stephenson M.J."/>
            <person name="Osbourn A."/>
        </authorList>
    </citation>
    <scope>NUCLEOTIDE SEQUENCE</scope>
    <source>
        <strain evidence="1">S10</strain>
    </source>
</reference>
<comment type="caution">
    <text evidence="1">The sequence shown here is derived from an EMBL/GenBank/DDBJ whole genome shotgun (WGS) entry which is preliminary data.</text>
</comment>
<dbReference type="AlphaFoldDB" id="A0AAD7PPM6"/>
<proteinExistence type="predicted"/>
<name>A0AAD7PPM6_QUISA</name>
<evidence type="ECO:0000313" key="1">
    <source>
        <dbReference type="EMBL" id="KAJ7963551.1"/>
    </source>
</evidence>
<dbReference type="Proteomes" id="UP001163823">
    <property type="component" value="Chromosome 6"/>
</dbReference>
<accession>A0AAD7PPM6</accession>
<sequence>MELCIFKPPTSIMMMGFGLSEERSDPIIECKFFLEGKEDKFTGRQSKKKTVTVTGKAGGERANTSTIFHKLNSRASRRCAGT</sequence>
<organism evidence="1 2">
    <name type="scientific">Quillaja saponaria</name>
    <name type="common">Soap bark tree</name>
    <dbReference type="NCBI Taxonomy" id="32244"/>
    <lineage>
        <taxon>Eukaryota</taxon>
        <taxon>Viridiplantae</taxon>
        <taxon>Streptophyta</taxon>
        <taxon>Embryophyta</taxon>
        <taxon>Tracheophyta</taxon>
        <taxon>Spermatophyta</taxon>
        <taxon>Magnoliopsida</taxon>
        <taxon>eudicotyledons</taxon>
        <taxon>Gunneridae</taxon>
        <taxon>Pentapetalae</taxon>
        <taxon>rosids</taxon>
        <taxon>fabids</taxon>
        <taxon>Fabales</taxon>
        <taxon>Quillajaceae</taxon>
        <taxon>Quillaja</taxon>
    </lineage>
</organism>